<dbReference type="InterPro" id="IPR045857">
    <property type="entry name" value="O16G_dom_2"/>
</dbReference>
<dbReference type="Gene3D" id="2.60.40.1180">
    <property type="entry name" value="Golgi alpha-mannosidase II"/>
    <property type="match status" value="1"/>
</dbReference>
<dbReference type="GO" id="GO:0009313">
    <property type="term" value="P:oligosaccharide catabolic process"/>
    <property type="evidence" value="ECO:0007669"/>
    <property type="project" value="TreeGrafter"/>
</dbReference>
<gene>
    <name evidence="5" type="ORF">GCM10007036_26340</name>
</gene>
<dbReference type="InterPro" id="IPR013780">
    <property type="entry name" value="Glyco_hydro_b"/>
</dbReference>
<dbReference type="SMART" id="SM00642">
    <property type="entry name" value="Aamy"/>
    <property type="match status" value="1"/>
</dbReference>
<name>A0A917I7W1_9HYPH</name>
<keyword evidence="6" id="KW-1185">Reference proteome</keyword>
<dbReference type="RefSeq" id="WP_188518212.1">
    <property type="nucleotide sequence ID" value="NZ_BMES01000002.1"/>
</dbReference>
<dbReference type="Gene3D" id="3.90.400.10">
    <property type="entry name" value="Oligo-1,6-glucosidase, Domain 2"/>
    <property type="match status" value="1"/>
</dbReference>
<dbReference type="SUPFAM" id="SSF51445">
    <property type="entry name" value="(Trans)glycosidases"/>
    <property type="match status" value="1"/>
</dbReference>
<dbReference type="EMBL" id="BMES01000002">
    <property type="protein sequence ID" value="GGH21797.1"/>
    <property type="molecule type" value="Genomic_DNA"/>
</dbReference>
<keyword evidence="2" id="KW-0378">Hydrolase</keyword>
<comment type="caution">
    <text evidence="5">The sequence shown here is derived from an EMBL/GenBank/DDBJ whole genome shotgun (WGS) entry which is preliminary data.</text>
</comment>
<evidence type="ECO:0000259" key="4">
    <source>
        <dbReference type="SMART" id="SM00642"/>
    </source>
</evidence>
<dbReference type="InterPro" id="IPR017853">
    <property type="entry name" value="GH"/>
</dbReference>
<reference evidence="5" key="2">
    <citation type="submission" date="2020-09" db="EMBL/GenBank/DDBJ databases">
        <authorList>
            <person name="Sun Q."/>
            <person name="Zhou Y."/>
        </authorList>
    </citation>
    <scope>NUCLEOTIDE SEQUENCE</scope>
    <source>
        <strain evidence="5">CGMCC 1.12214</strain>
    </source>
</reference>
<evidence type="ECO:0000256" key="2">
    <source>
        <dbReference type="ARBA" id="ARBA00022801"/>
    </source>
</evidence>
<dbReference type="Proteomes" id="UP000603912">
    <property type="component" value="Unassembled WGS sequence"/>
</dbReference>
<keyword evidence="3" id="KW-0326">Glycosidase</keyword>
<evidence type="ECO:0000256" key="3">
    <source>
        <dbReference type="ARBA" id="ARBA00023295"/>
    </source>
</evidence>
<dbReference type="InterPro" id="IPR006047">
    <property type="entry name" value="GH13_cat_dom"/>
</dbReference>
<evidence type="ECO:0000313" key="5">
    <source>
        <dbReference type="EMBL" id="GGH21797.1"/>
    </source>
</evidence>
<dbReference type="GO" id="GO:0004556">
    <property type="term" value="F:alpha-amylase activity"/>
    <property type="evidence" value="ECO:0007669"/>
    <property type="project" value="TreeGrafter"/>
</dbReference>
<dbReference type="PANTHER" id="PTHR10357">
    <property type="entry name" value="ALPHA-AMYLASE FAMILY MEMBER"/>
    <property type="match status" value="1"/>
</dbReference>
<dbReference type="Gene3D" id="3.20.20.80">
    <property type="entry name" value="Glycosidases"/>
    <property type="match status" value="1"/>
</dbReference>
<evidence type="ECO:0000256" key="1">
    <source>
        <dbReference type="ARBA" id="ARBA00008061"/>
    </source>
</evidence>
<dbReference type="Pfam" id="PF00128">
    <property type="entry name" value="Alpha-amylase"/>
    <property type="match status" value="1"/>
</dbReference>
<proteinExistence type="inferred from homology"/>
<reference evidence="5" key="1">
    <citation type="journal article" date="2014" name="Int. J. Syst. Evol. Microbiol.">
        <title>Complete genome sequence of Corynebacterium casei LMG S-19264T (=DSM 44701T), isolated from a smear-ripened cheese.</title>
        <authorList>
            <consortium name="US DOE Joint Genome Institute (JGI-PGF)"/>
            <person name="Walter F."/>
            <person name="Albersmeier A."/>
            <person name="Kalinowski J."/>
            <person name="Ruckert C."/>
        </authorList>
    </citation>
    <scope>NUCLEOTIDE SEQUENCE</scope>
    <source>
        <strain evidence="5">CGMCC 1.12214</strain>
    </source>
</reference>
<feature type="domain" description="Glycosyl hydrolase family 13 catalytic" evidence="4">
    <location>
        <begin position="14"/>
        <end position="400"/>
    </location>
</feature>
<comment type="similarity">
    <text evidence="1">Belongs to the glycosyl hydrolase 13 family.</text>
</comment>
<dbReference type="AlphaFoldDB" id="A0A917I7W1"/>
<protein>
    <submittedName>
        <fullName evidence="5">Alpha-glucosidase</fullName>
    </submittedName>
</protein>
<sequence>MSDRNWWRGATIYQIYPRSFLDTNGDGVGDLAGATRRLDHVAALGADAVWLSPFYVSPMCDFGYDVADHKAVDPLFGTLEDADRFIARAHALGLRVLVDFVVGHVSDRHPWFRASRADRLNPKADWFTWADPQPDGGPPNNWLSVFSGPAWSWEPRRRQYYLHHFLAQQPSLDTRHPDVQAALLDVAGFWLDRGVDGLRLDAIDFLGHDPALRSNPAAGVDPGDAPAKLFGMQRHENDMLHPEGEGFLHLLRTFTEARGGALLLGEVSSQPGAFGRIAAYTGPAGPLQTAYTLAPMRGPFDAQAANSFILEAARTDSSPCWAFSNHDTMRVASRWCMTDGKVDRRKLALVAAFQAALRGQLCVYQGEELGLTEAELTHDQLRDPFGIAFWPEFKGRDGSRTPMPWSAEERGFGFSDAAPWLPFGQGHGGCAADRQERDPESPLAHWRALLHWRRDTPEIKHGSLAPMSLDAPLVGFERVLGDRRTLCLFNLSDERRTLSLEAGPAVILPGWGFQLLDRSIARPRRARAVAVA</sequence>
<organism evidence="5 6">
    <name type="scientific">Alsobacter metallidurans</name>
    <dbReference type="NCBI Taxonomy" id="340221"/>
    <lineage>
        <taxon>Bacteria</taxon>
        <taxon>Pseudomonadati</taxon>
        <taxon>Pseudomonadota</taxon>
        <taxon>Alphaproteobacteria</taxon>
        <taxon>Hyphomicrobiales</taxon>
        <taxon>Alsobacteraceae</taxon>
        <taxon>Alsobacter</taxon>
    </lineage>
</organism>
<accession>A0A917I7W1</accession>
<dbReference type="FunFam" id="3.90.400.10:FF:000002">
    <property type="entry name" value="Sucrose isomerase"/>
    <property type="match status" value="1"/>
</dbReference>
<evidence type="ECO:0000313" key="6">
    <source>
        <dbReference type="Proteomes" id="UP000603912"/>
    </source>
</evidence>
<dbReference type="PANTHER" id="PTHR10357:SF179">
    <property type="entry name" value="NEUTRAL AND BASIC AMINO ACID TRANSPORT PROTEIN RBAT"/>
    <property type="match status" value="1"/>
</dbReference>